<feature type="domain" description="Peptidase S1" evidence="7">
    <location>
        <begin position="77"/>
        <end position="296"/>
    </location>
</feature>
<dbReference type="InterPro" id="IPR043504">
    <property type="entry name" value="Peptidase_S1_PA_chymotrypsin"/>
</dbReference>
<dbReference type="VEuPathDB" id="VectorBase:AALFPA_059788"/>
<dbReference type="VEuPathDB" id="VectorBase:AALC636_008128"/>
<keyword evidence="1" id="KW-0645">Protease</keyword>
<keyword evidence="6" id="KW-0472">Membrane</keyword>
<dbReference type="PANTHER" id="PTHR24276:SF91">
    <property type="entry name" value="AT26814P-RELATED"/>
    <property type="match status" value="1"/>
</dbReference>
<evidence type="ECO:0000313" key="8">
    <source>
        <dbReference type="EMBL" id="JAC10661.1"/>
    </source>
</evidence>
<dbReference type="FunFam" id="2.40.10.10:FF:000034">
    <property type="entry name" value="Eupolytin"/>
    <property type="match status" value="1"/>
</dbReference>
<dbReference type="InterPro" id="IPR001254">
    <property type="entry name" value="Trypsin_dom"/>
</dbReference>
<dbReference type="PANTHER" id="PTHR24276">
    <property type="entry name" value="POLYSERASE-RELATED"/>
    <property type="match status" value="1"/>
</dbReference>
<dbReference type="GO" id="GO:0006508">
    <property type="term" value="P:proteolysis"/>
    <property type="evidence" value="ECO:0007669"/>
    <property type="project" value="UniProtKB-KW"/>
</dbReference>
<dbReference type="InterPro" id="IPR009003">
    <property type="entry name" value="Peptidase_S1_PA"/>
</dbReference>
<accession>A0A023ENX9</accession>
<proteinExistence type="evidence at transcript level"/>
<reference evidence="8" key="1">
    <citation type="journal article" date="2014" name="PLoS Negl. Trop. Dis.">
        <title>Identification and characterization of seminal fluid proteins in the Asian tiger mosquito, Aedes albopictus.</title>
        <authorList>
            <person name="Boes K.E."/>
            <person name="Ribeiro J.M."/>
            <person name="Wong A."/>
            <person name="Harrington L.C."/>
            <person name="Wolfner M.F."/>
            <person name="Sirot L.K."/>
        </authorList>
    </citation>
    <scope>NUCLEOTIDE SEQUENCE</scope>
    <source>
        <tissue evidence="8">Reproductive organs</tissue>
    </source>
</reference>
<dbReference type="EMBL" id="GAPW01002937">
    <property type="protein sequence ID" value="JAC10661.1"/>
    <property type="molecule type" value="mRNA"/>
</dbReference>
<dbReference type="Pfam" id="PF00089">
    <property type="entry name" value="Trypsin"/>
    <property type="match status" value="1"/>
</dbReference>
<evidence type="ECO:0000256" key="3">
    <source>
        <dbReference type="ARBA" id="ARBA00022825"/>
    </source>
</evidence>
<dbReference type="PROSITE" id="PS00134">
    <property type="entry name" value="TRYPSIN_HIS"/>
    <property type="match status" value="1"/>
</dbReference>
<keyword evidence="2" id="KW-0378">Hydrolase</keyword>
<keyword evidence="6" id="KW-0812">Transmembrane</keyword>
<evidence type="ECO:0000256" key="4">
    <source>
        <dbReference type="ARBA" id="ARBA00023157"/>
    </source>
</evidence>
<dbReference type="SUPFAM" id="SSF50494">
    <property type="entry name" value="Trypsin-like serine proteases"/>
    <property type="match status" value="1"/>
</dbReference>
<dbReference type="SMART" id="SM00020">
    <property type="entry name" value="Tryp_SPc"/>
    <property type="match status" value="1"/>
</dbReference>
<dbReference type="PROSITE" id="PS50240">
    <property type="entry name" value="TRYPSIN_DOM"/>
    <property type="match status" value="1"/>
</dbReference>
<name>A0A023ENX9_AEDAL</name>
<evidence type="ECO:0000256" key="6">
    <source>
        <dbReference type="SAM" id="Phobius"/>
    </source>
</evidence>
<dbReference type="AlphaFoldDB" id="A0A023ENX9"/>
<dbReference type="Gene3D" id="2.40.10.10">
    <property type="entry name" value="Trypsin-like serine proteases"/>
    <property type="match status" value="2"/>
</dbReference>
<protein>
    <submittedName>
        <fullName evidence="8">Putative trypsin-epsilon</fullName>
    </submittedName>
</protein>
<organism evidence="8">
    <name type="scientific">Aedes albopictus</name>
    <name type="common">Asian tiger mosquito</name>
    <name type="synonym">Stegomyia albopicta</name>
    <dbReference type="NCBI Taxonomy" id="7160"/>
    <lineage>
        <taxon>Eukaryota</taxon>
        <taxon>Metazoa</taxon>
        <taxon>Ecdysozoa</taxon>
        <taxon>Arthropoda</taxon>
        <taxon>Hexapoda</taxon>
        <taxon>Insecta</taxon>
        <taxon>Pterygota</taxon>
        <taxon>Neoptera</taxon>
        <taxon>Endopterygota</taxon>
        <taxon>Diptera</taxon>
        <taxon>Nematocera</taxon>
        <taxon>Culicoidea</taxon>
        <taxon>Culicidae</taxon>
        <taxon>Culicinae</taxon>
        <taxon>Aedini</taxon>
        <taxon>Aedes</taxon>
        <taxon>Stegomyia</taxon>
    </lineage>
</organism>
<dbReference type="InterPro" id="IPR018114">
    <property type="entry name" value="TRYPSIN_HIS"/>
</dbReference>
<evidence type="ECO:0000256" key="5">
    <source>
        <dbReference type="ARBA" id="ARBA00024195"/>
    </source>
</evidence>
<keyword evidence="4" id="KW-1015">Disulfide bond</keyword>
<keyword evidence="3" id="KW-0720">Serine protease</keyword>
<dbReference type="GO" id="GO:0004252">
    <property type="term" value="F:serine-type endopeptidase activity"/>
    <property type="evidence" value="ECO:0007669"/>
    <property type="project" value="InterPro"/>
</dbReference>
<dbReference type="InterPro" id="IPR001314">
    <property type="entry name" value="Peptidase_S1A"/>
</dbReference>
<evidence type="ECO:0000259" key="7">
    <source>
        <dbReference type="PROSITE" id="PS50240"/>
    </source>
</evidence>
<evidence type="ECO:0000256" key="2">
    <source>
        <dbReference type="ARBA" id="ARBA00022801"/>
    </source>
</evidence>
<dbReference type="PRINTS" id="PR00722">
    <property type="entry name" value="CHYMOTRYPSIN"/>
</dbReference>
<comment type="similarity">
    <text evidence="5">Belongs to the peptidase S1 family. CLIP subfamily.</text>
</comment>
<dbReference type="InterPro" id="IPR050430">
    <property type="entry name" value="Peptidase_S1"/>
</dbReference>
<feature type="transmembrane region" description="Helical" evidence="6">
    <location>
        <begin position="12"/>
        <end position="31"/>
    </location>
</feature>
<dbReference type="CDD" id="cd00190">
    <property type="entry name" value="Tryp_SPc"/>
    <property type="match status" value="1"/>
</dbReference>
<evidence type="ECO:0000256" key="1">
    <source>
        <dbReference type="ARBA" id="ARBA00022670"/>
    </source>
</evidence>
<keyword evidence="6" id="KW-1133">Transmembrane helix</keyword>
<sequence>MCNLSRLPIGKLFTIMIHTVCLALFLASSLVDGSRQLTVQEVLDRVHRLPPALENVVARVTNEVNFRKAEITSKRLIVGGEETTIEAYPYQVAILYSNVQFCGGSIISDLWVLTAAHCLDWKPKNADISIRSGSSSRSTGGTIHAVYYYHIHEQYDPNDYPRDVATVRVKTPFSAVTTKTVPLTSREWSTGYVTITGWGKDSAGKTPDILTMVAIPVVSRTACNTSWDGLITDDMICAGDIGSDSCDGDSGGPAVQDGIQYGIVSWGGTICGTGLPGVYTNIAHPAIRDFIKRTTMM</sequence>
<dbReference type="VEuPathDB" id="VectorBase:AALF028098"/>